<evidence type="ECO:0000313" key="2">
    <source>
        <dbReference type="EMBL" id="CAL1702709.1"/>
    </source>
</evidence>
<dbReference type="InterPro" id="IPR056924">
    <property type="entry name" value="SH3_Tf2-1"/>
</dbReference>
<dbReference type="PANTHER" id="PTHR46148">
    <property type="entry name" value="CHROMO DOMAIN-CONTAINING PROTEIN"/>
    <property type="match status" value="1"/>
</dbReference>
<evidence type="ECO:0000313" key="3">
    <source>
        <dbReference type="Proteomes" id="UP001497453"/>
    </source>
</evidence>
<proteinExistence type="predicted"/>
<accession>A0ABP1D6A9</accession>
<dbReference type="EMBL" id="OZ037945">
    <property type="protein sequence ID" value="CAL1702709.1"/>
    <property type="molecule type" value="Genomic_DNA"/>
</dbReference>
<feature type="domain" description="Tf2-1-like SH3-like" evidence="1">
    <location>
        <begin position="59"/>
        <end position="121"/>
    </location>
</feature>
<reference evidence="3" key="1">
    <citation type="submission" date="2024-04" db="EMBL/GenBank/DDBJ databases">
        <authorList>
            <person name="Shaw F."/>
            <person name="Minotto A."/>
        </authorList>
    </citation>
    <scope>NUCLEOTIDE SEQUENCE [LARGE SCALE GENOMIC DNA]</scope>
</reference>
<protein>
    <recommendedName>
        <fullName evidence="1">Tf2-1-like SH3-like domain-containing protein</fullName>
    </recommendedName>
</protein>
<dbReference type="PANTHER" id="PTHR46148:SF60">
    <property type="entry name" value="CHROMO DOMAIN-CONTAINING PROTEIN"/>
    <property type="match status" value="1"/>
</dbReference>
<dbReference type="InterPro" id="IPR016197">
    <property type="entry name" value="Chromo-like_dom_sf"/>
</dbReference>
<name>A0ABP1D6A9_9APHY</name>
<dbReference type="SUPFAM" id="SSF54160">
    <property type="entry name" value="Chromo domain-like"/>
    <property type="match status" value="1"/>
</dbReference>
<keyword evidence="3" id="KW-1185">Reference proteome</keyword>
<gene>
    <name evidence="2" type="ORF">GFSPODELE1_LOCUS4184</name>
</gene>
<organism evidence="2 3">
    <name type="scientific">Somion occarium</name>
    <dbReference type="NCBI Taxonomy" id="3059160"/>
    <lineage>
        <taxon>Eukaryota</taxon>
        <taxon>Fungi</taxon>
        <taxon>Dikarya</taxon>
        <taxon>Basidiomycota</taxon>
        <taxon>Agaricomycotina</taxon>
        <taxon>Agaricomycetes</taxon>
        <taxon>Polyporales</taxon>
        <taxon>Cerrenaceae</taxon>
        <taxon>Somion</taxon>
    </lineage>
</organism>
<dbReference type="Pfam" id="PF24626">
    <property type="entry name" value="SH3_Tf2-1"/>
    <property type="match status" value="1"/>
</dbReference>
<sequence length="174" mass="20168">MPRPMIWNDPPKEEYPAVRVYAQKMKNTIMAAHDSILAARVKQTRDVNRRRRASPFEKGDLVYLSTKNLSLPKGLARKLVPKFIGPYRITEDFKNNSYRIALPPNLKRRGIHDVFHSSLLRIHIPNDDRLFPGRLDSQVMELEDQEEEWSVDKIISHTGTGKDSTFEVLWKSGD</sequence>
<evidence type="ECO:0000259" key="1">
    <source>
        <dbReference type="Pfam" id="PF24626"/>
    </source>
</evidence>
<dbReference type="Proteomes" id="UP001497453">
    <property type="component" value="Chromosome 2"/>
</dbReference>